<evidence type="ECO:0000313" key="8">
    <source>
        <dbReference type="EMBL" id="CAK59704.1"/>
    </source>
</evidence>
<dbReference type="InterPro" id="IPR011009">
    <property type="entry name" value="Kinase-like_dom_sf"/>
</dbReference>
<dbReference type="GO" id="GO:0005829">
    <property type="term" value="C:cytosol"/>
    <property type="evidence" value="ECO:0000318"/>
    <property type="project" value="GO_Central"/>
</dbReference>
<dbReference type="Gene3D" id="3.30.200.20">
    <property type="entry name" value="Phosphorylase Kinase, domain 1"/>
    <property type="match status" value="1"/>
</dbReference>
<dbReference type="KEGG" id="ptm:GSPATT00030340001"/>
<dbReference type="OrthoDB" id="298332at2759"/>
<dbReference type="GO" id="GO:0005634">
    <property type="term" value="C:nucleus"/>
    <property type="evidence" value="ECO:0000318"/>
    <property type="project" value="GO_Central"/>
</dbReference>
<dbReference type="PROSITE" id="PS50011">
    <property type="entry name" value="PROTEIN_KINASE_DOM"/>
    <property type="match status" value="1"/>
</dbReference>
<dbReference type="GO" id="GO:0005737">
    <property type="term" value="C:cytoplasm"/>
    <property type="evidence" value="ECO:0000318"/>
    <property type="project" value="GO_Central"/>
</dbReference>
<keyword evidence="1" id="KW-0808">Transferase</keyword>
<dbReference type="Proteomes" id="UP000000600">
    <property type="component" value="Unassembled WGS sequence"/>
</dbReference>
<dbReference type="InterPro" id="IPR050339">
    <property type="entry name" value="CC_SR_Kinase"/>
</dbReference>
<evidence type="ECO:0000256" key="6">
    <source>
        <dbReference type="ARBA" id="ARBA00037982"/>
    </source>
</evidence>
<name>A0BMD7_PARTE</name>
<dbReference type="Gene3D" id="1.10.510.10">
    <property type="entry name" value="Transferase(Phosphotransferase) domain 1"/>
    <property type="match status" value="1"/>
</dbReference>
<keyword evidence="4" id="KW-0067">ATP-binding</keyword>
<gene>
    <name evidence="8" type="ORF">GSPATT00030340001</name>
</gene>
<evidence type="ECO:0000256" key="2">
    <source>
        <dbReference type="ARBA" id="ARBA00022741"/>
    </source>
</evidence>
<dbReference type="GO" id="GO:0005524">
    <property type="term" value="F:ATP binding"/>
    <property type="evidence" value="ECO:0007669"/>
    <property type="project" value="UniProtKB-KW"/>
</dbReference>
<dbReference type="FunFam" id="3.30.200.20:FF:001589">
    <property type="match status" value="1"/>
</dbReference>
<keyword evidence="5" id="KW-0652">Protein synthesis inhibitor</keyword>
<keyword evidence="9" id="KW-1185">Reference proteome</keyword>
<dbReference type="AlphaFoldDB" id="A0BMD7"/>
<dbReference type="SMART" id="SM00220">
    <property type="entry name" value="S_TKc"/>
    <property type="match status" value="1"/>
</dbReference>
<dbReference type="STRING" id="5888.A0BMD7"/>
<dbReference type="GO" id="GO:0004694">
    <property type="term" value="F:eukaryotic translation initiation factor 2alpha kinase activity"/>
    <property type="evidence" value="ECO:0000318"/>
    <property type="project" value="GO_Central"/>
</dbReference>
<dbReference type="FunFam" id="1.10.510.10:FF:002249">
    <property type="match status" value="1"/>
</dbReference>
<dbReference type="PROSITE" id="PS00108">
    <property type="entry name" value="PROTEIN_KINASE_ST"/>
    <property type="match status" value="1"/>
</dbReference>
<dbReference type="PANTHER" id="PTHR11042">
    <property type="entry name" value="EUKARYOTIC TRANSLATION INITIATION FACTOR 2-ALPHA KINASE EIF2-ALPHA KINASE -RELATED"/>
    <property type="match status" value="1"/>
</dbReference>
<sequence length="444" mass="52197">MIDIEFIDSDDEQQKPAQNQQPINNQVMQQEETPSPNIFAVVIINQYSNKIQHIISRRDVITVIEHIVINMLKGSMKQIRPTDVKIEPILSTSVQKACCLLEVNENMVQQLLDSQLNLSCNDKDPQKGLIVSYEFKFFRFNEFNQCNLLSNGKFVKEFCVIRPYQETQRLTSIILAINKMDQQIYAVKKVRLTGEFSWQRLFYNQITQIREVKAMLRLQHPNVIRLYSWWVEQEINEKNQKFFYLYLQQEYDSYLGCNDLLQFSVNYLSIVPVEQKRKTLKSLISQLINGLEYIHGQGFFHRDLKLENVLVTKDNSGEVALRICDFDWSKTHLNDDGQKINWLILSKECGTVEINNVMQRRGIVYDAKAELFQVGIIILDLCDPICGKEERIQNHKNAKNNQFRPHISEQYKPELQLIQALFNMEFKSVQEFKNSPLYNKYMQG</sequence>
<protein>
    <recommendedName>
        <fullName evidence="7">Protein kinase domain-containing protein</fullName>
    </recommendedName>
</protein>
<evidence type="ECO:0000313" key="9">
    <source>
        <dbReference type="Proteomes" id="UP000000600"/>
    </source>
</evidence>
<dbReference type="GeneID" id="5012886"/>
<keyword evidence="3" id="KW-0418">Kinase</keyword>
<evidence type="ECO:0000256" key="4">
    <source>
        <dbReference type="ARBA" id="ARBA00022840"/>
    </source>
</evidence>
<dbReference type="SUPFAM" id="SSF56112">
    <property type="entry name" value="Protein kinase-like (PK-like)"/>
    <property type="match status" value="1"/>
</dbReference>
<dbReference type="HOGENOM" id="CLU_617465_0_0_1"/>
<evidence type="ECO:0000256" key="1">
    <source>
        <dbReference type="ARBA" id="ARBA00022679"/>
    </source>
</evidence>
<dbReference type="EMBL" id="CT868004">
    <property type="protein sequence ID" value="CAK59704.1"/>
    <property type="molecule type" value="Genomic_DNA"/>
</dbReference>
<evidence type="ECO:0000256" key="5">
    <source>
        <dbReference type="ARBA" id="ARBA00023193"/>
    </source>
</evidence>
<comment type="similarity">
    <text evidence="6">Belongs to the protein kinase superfamily. Ser/Thr protein kinase family. GCN2 subfamily.</text>
</comment>
<dbReference type="GO" id="GO:0017148">
    <property type="term" value="P:negative regulation of translation"/>
    <property type="evidence" value="ECO:0007669"/>
    <property type="project" value="UniProtKB-KW"/>
</dbReference>
<dbReference type="InterPro" id="IPR000719">
    <property type="entry name" value="Prot_kinase_dom"/>
</dbReference>
<dbReference type="eggNOG" id="KOG1035">
    <property type="taxonomic scope" value="Eukaryota"/>
</dbReference>
<dbReference type="OMA" id="EFCVIRP"/>
<dbReference type="InParanoid" id="A0BMD7"/>
<keyword evidence="2" id="KW-0547">Nucleotide-binding</keyword>
<dbReference type="RefSeq" id="XP_001427102.1">
    <property type="nucleotide sequence ID" value="XM_001427065.1"/>
</dbReference>
<dbReference type="PANTHER" id="PTHR11042:SF136">
    <property type="entry name" value="EIF-2-ALPHA KINASE GCN2"/>
    <property type="match status" value="1"/>
</dbReference>
<reference evidence="8 9" key="1">
    <citation type="journal article" date="2006" name="Nature">
        <title>Global trends of whole-genome duplications revealed by the ciliate Paramecium tetraurelia.</title>
        <authorList>
            <consortium name="Genoscope"/>
            <person name="Aury J.-M."/>
            <person name="Jaillon O."/>
            <person name="Duret L."/>
            <person name="Noel B."/>
            <person name="Jubin C."/>
            <person name="Porcel B.M."/>
            <person name="Segurens B."/>
            <person name="Daubin V."/>
            <person name="Anthouard V."/>
            <person name="Aiach N."/>
            <person name="Arnaiz O."/>
            <person name="Billaut A."/>
            <person name="Beisson J."/>
            <person name="Blanc I."/>
            <person name="Bouhouche K."/>
            <person name="Camara F."/>
            <person name="Duharcourt S."/>
            <person name="Guigo R."/>
            <person name="Gogendeau D."/>
            <person name="Katinka M."/>
            <person name="Keller A.-M."/>
            <person name="Kissmehl R."/>
            <person name="Klotz C."/>
            <person name="Koll F."/>
            <person name="Le Moue A."/>
            <person name="Lepere C."/>
            <person name="Malinsky S."/>
            <person name="Nowacki M."/>
            <person name="Nowak J.K."/>
            <person name="Plattner H."/>
            <person name="Poulain J."/>
            <person name="Ruiz F."/>
            <person name="Serrano V."/>
            <person name="Zagulski M."/>
            <person name="Dessen P."/>
            <person name="Betermier M."/>
            <person name="Weissenbach J."/>
            <person name="Scarpelli C."/>
            <person name="Schachter V."/>
            <person name="Sperling L."/>
            <person name="Meyer E."/>
            <person name="Cohen J."/>
            <person name="Wincker P."/>
        </authorList>
    </citation>
    <scope>NUCLEOTIDE SEQUENCE [LARGE SCALE GENOMIC DNA]</scope>
    <source>
        <strain evidence="8 9">Stock d4-2</strain>
    </source>
</reference>
<dbReference type="Pfam" id="PF00069">
    <property type="entry name" value="Pkinase"/>
    <property type="match status" value="1"/>
</dbReference>
<dbReference type="InterPro" id="IPR008271">
    <property type="entry name" value="Ser/Thr_kinase_AS"/>
</dbReference>
<feature type="domain" description="Protein kinase" evidence="7">
    <location>
        <begin position="143"/>
        <end position="444"/>
    </location>
</feature>
<proteinExistence type="inferred from homology"/>
<accession>A0BMD7</accession>
<evidence type="ECO:0000256" key="3">
    <source>
        <dbReference type="ARBA" id="ARBA00022777"/>
    </source>
</evidence>
<organism evidence="8 9">
    <name type="scientific">Paramecium tetraurelia</name>
    <dbReference type="NCBI Taxonomy" id="5888"/>
    <lineage>
        <taxon>Eukaryota</taxon>
        <taxon>Sar</taxon>
        <taxon>Alveolata</taxon>
        <taxon>Ciliophora</taxon>
        <taxon>Intramacronucleata</taxon>
        <taxon>Oligohymenophorea</taxon>
        <taxon>Peniculida</taxon>
        <taxon>Parameciidae</taxon>
        <taxon>Paramecium</taxon>
    </lineage>
</organism>
<evidence type="ECO:0000259" key="7">
    <source>
        <dbReference type="PROSITE" id="PS50011"/>
    </source>
</evidence>